<dbReference type="NCBIfam" id="NF006765">
    <property type="entry name" value="PRK09287.1"/>
    <property type="match status" value="1"/>
</dbReference>
<dbReference type="InterPro" id="IPR006183">
    <property type="entry name" value="Pgluconate_DH"/>
</dbReference>
<dbReference type="PANTHER" id="PTHR11811">
    <property type="entry name" value="6-PHOSPHOGLUCONATE DEHYDROGENASE"/>
    <property type="match status" value="1"/>
</dbReference>
<dbReference type="InterPro" id="IPR008927">
    <property type="entry name" value="6-PGluconate_DH-like_C_sf"/>
</dbReference>
<dbReference type="AlphaFoldDB" id="A0AAD7FLF9"/>
<feature type="binding site" evidence="12">
    <location>
        <position position="445"/>
    </location>
    <ligand>
        <name>substrate</name>
        <note>ligand shared between dimeric partners</note>
    </ligand>
</feature>
<evidence type="ECO:0000256" key="9">
    <source>
        <dbReference type="ARBA" id="ARBA00048640"/>
    </source>
</evidence>
<proteinExistence type="inferred from homology"/>
<sequence>MHSGDIGLIGLAVMGQNLILNMNDKGFNVVAYNRTTSKVDQFLANEAKGTKIQGAHSIKELLAKLKTPRKIILLVKAGSAVDDFIGQLIEAGLEKGDIVIDGGNSHYPDSIRRTEELESKGFLFVGSGVSGGEEGARYGPSLMPGGSTAAWPIIKPIFQKTAAQAYGEPCCDWVGETGSGHYVKMVHNGIEYGDMQLIAEAYDILKRGLGLAEDEIADIFLKWNKGVLDSFLIEITANILKFKDDDGEPVVTKILDKAGQKGTVSYGFVFSHSFPVTLIGEAVFARCLSAIKEERVRASKIIDGPKKEPFRGDKQLFIDDLEQALYASKIISYTQGFMLMRETAKEVGWHLNYAGIASMWRGGCIIKSVFLGDITAAYNKNAQLESLLFDDFFNKAIRNAQPGWRRVIAQAVLWGIPTPAFSTALAFFDGYRSEIVPANLLQAQRDYFGAHTFRVLPGKENEKFKTGEDIHVNWTGRGGNVSASTYNT</sequence>
<reference evidence="16" key="1">
    <citation type="submission" date="2023-03" db="EMBL/GenBank/DDBJ databases">
        <title>Massive genome expansion in bonnet fungi (Mycena s.s.) driven by repeated elements and novel gene families across ecological guilds.</title>
        <authorList>
            <consortium name="Lawrence Berkeley National Laboratory"/>
            <person name="Harder C.B."/>
            <person name="Miyauchi S."/>
            <person name="Viragh M."/>
            <person name="Kuo A."/>
            <person name="Thoen E."/>
            <person name="Andreopoulos B."/>
            <person name="Lu D."/>
            <person name="Skrede I."/>
            <person name="Drula E."/>
            <person name="Henrissat B."/>
            <person name="Morin E."/>
            <person name="Kohler A."/>
            <person name="Barry K."/>
            <person name="LaButti K."/>
            <person name="Morin E."/>
            <person name="Salamov A."/>
            <person name="Lipzen A."/>
            <person name="Mereny Z."/>
            <person name="Hegedus B."/>
            <person name="Baldrian P."/>
            <person name="Stursova M."/>
            <person name="Weitz H."/>
            <person name="Taylor A."/>
            <person name="Grigoriev I.V."/>
            <person name="Nagy L.G."/>
            <person name="Martin F."/>
            <person name="Kauserud H."/>
        </authorList>
    </citation>
    <scope>NUCLEOTIDE SEQUENCE</scope>
    <source>
        <strain evidence="16">9284</strain>
    </source>
</reference>
<dbReference type="GO" id="GO:0019521">
    <property type="term" value="P:D-gluconate metabolic process"/>
    <property type="evidence" value="ECO:0007669"/>
    <property type="project" value="UniProtKB-KW"/>
</dbReference>
<dbReference type="PRINTS" id="PR00076">
    <property type="entry name" value="6PGDHDRGNASE"/>
</dbReference>
<evidence type="ECO:0000256" key="6">
    <source>
        <dbReference type="ARBA" id="ARBA00023002"/>
    </source>
</evidence>
<dbReference type="Proteomes" id="UP001221142">
    <property type="component" value="Unassembled WGS sequence"/>
</dbReference>
<gene>
    <name evidence="16" type="ORF">FB45DRAFT_978958</name>
</gene>
<dbReference type="InterPro" id="IPR006114">
    <property type="entry name" value="6PGDH_C"/>
</dbReference>
<evidence type="ECO:0000259" key="15">
    <source>
        <dbReference type="SMART" id="SM01350"/>
    </source>
</evidence>
<evidence type="ECO:0000256" key="5">
    <source>
        <dbReference type="ARBA" id="ARBA00022857"/>
    </source>
</evidence>
<name>A0AAD7FLF9_9AGAR</name>
<dbReference type="NCBIfam" id="TIGR00873">
    <property type="entry name" value="gnd"/>
    <property type="match status" value="1"/>
</dbReference>
<feature type="active site" description="Proton acceptor" evidence="11">
    <location>
        <position position="184"/>
    </location>
</feature>
<evidence type="ECO:0000313" key="17">
    <source>
        <dbReference type="Proteomes" id="UP001221142"/>
    </source>
</evidence>
<feature type="binding site" description="in other chain" evidence="12">
    <location>
        <begin position="187"/>
        <end position="188"/>
    </location>
    <ligand>
        <name>substrate</name>
        <note>ligand shared between dimeric partners</note>
    </ligand>
</feature>
<dbReference type="GO" id="GO:0004616">
    <property type="term" value="F:phosphogluconate dehydrogenase (decarboxylating) activity"/>
    <property type="evidence" value="ECO:0007669"/>
    <property type="project" value="UniProtKB-EC"/>
</dbReference>
<dbReference type="Pfam" id="PF03446">
    <property type="entry name" value="NAD_binding_2"/>
    <property type="match status" value="1"/>
</dbReference>
<dbReference type="FunFam" id="3.40.50.720:FF:000007">
    <property type="entry name" value="6-phosphogluconate dehydrogenase, decarboxylating"/>
    <property type="match status" value="1"/>
</dbReference>
<feature type="binding site" evidence="13">
    <location>
        <position position="104"/>
    </location>
    <ligand>
        <name>NADP(+)</name>
        <dbReference type="ChEBI" id="CHEBI:58349"/>
    </ligand>
</feature>
<evidence type="ECO:0000256" key="7">
    <source>
        <dbReference type="ARBA" id="ARBA00023064"/>
    </source>
</evidence>
<comment type="subunit">
    <text evidence="4 10">Homodimer.</text>
</comment>
<evidence type="ECO:0000256" key="8">
    <source>
        <dbReference type="ARBA" id="ARBA00023126"/>
    </source>
</evidence>
<comment type="catalytic activity">
    <reaction evidence="9 10 14">
        <text>6-phospho-D-gluconate + NADP(+) = D-ribulose 5-phosphate + CO2 + NADPH</text>
        <dbReference type="Rhea" id="RHEA:10116"/>
        <dbReference type="ChEBI" id="CHEBI:16526"/>
        <dbReference type="ChEBI" id="CHEBI:57783"/>
        <dbReference type="ChEBI" id="CHEBI:58121"/>
        <dbReference type="ChEBI" id="CHEBI:58349"/>
        <dbReference type="ChEBI" id="CHEBI:58759"/>
        <dbReference type="EC" id="1.1.1.44"/>
    </reaction>
</comment>
<dbReference type="Gene3D" id="1.10.1040.10">
    <property type="entry name" value="N-(1-d-carboxylethyl)-l-norvaline Dehydrogenase, domain 2"/>
    <property type="match status" value="1"/>
</dbReference>
<keyword evidence="7 14" id="KW-0311">Gluconate utilization</keyword>
<protein>
    <recommendedName>
        <fullName evidence="10 14">6-phosphogluconate dehydrogenase, decarboxylating</fullName>
        <ecNumber evidence="10 14">1.1.1.44</ecNumber>
    </recommendedName>
</protein>
<dbReference type="SUPFAM" id="SSF48179">
    <property type="entry name" value="6-phosphogluconate dehydrogenase C-terminal domain-like"/>
    <property type="match status" value="1"/>
</dbReference>
<evidence type="ECO:0000256" key="14">
    <source>
        <dbReference type="RuleBase" id="RU000485"/>
    </source>
</evidence>
<feature type="binding site" description="in other chain" evidence="12">
    <location>
        <position position="286"/>
    </location>
    <ligand>
        <name>substrate</name>
        <note>ligand shared between dimeric partners</note>
    </ligand>
</feature>
<feature type="binding site" description="in other chain" evidence="12">
    <location>
        <position position="192"/>
    </location>
    <ligand>
        <name>substrate</name>
        <note>ligand shared between dimeric partners</note>
    </ligand>
</feature>
<feature type="binding site" description="in other chain" evidence="12">
    <location>
        <position position="261"/>
    </location>
    <ligand>
        <name>substrate</name>
        <note>ligand shared between dimeric partners</note>
    </ligand>
</feature>
<dbReference type="FunFam" id="1.20.5.320:FF:000002">
    <property type="entry name" value="6-phosphogluconate dehydrogenase, decarboxylating"/>
    <property type="match status" value="1"/>
</dbReference>
<dbReference type="InterPro" id="IPR036291">
    <property type="entry name" value="NAD(P)-bd_dom_sf"/>
</dbReference>
<feature type="binding site" evidence="13">
    <location>
        <begin position="33"/>
        <end position="35"/>
    </location>
    <ligand>
        <name>NADP(+)</name>
        <dbReference type="ChEBI" id="CHEBI:58349"/>
    </ligand>
</feature>
<feature type="domain" description="6-phosphogluconate dehydrogenase C-terminal" evidence="15">
    <location>
        <begin position="180"/>
        <end position="475"/>
    </location>
</feature>
<evidence type="ECO:0000313" key="16">
    <source>
        <dbReference type="EMBL" id="KAJ7630686.1"/>
    </source>
</evidence>
<feature type="active site" description="Proton donor" evidence="11">
    <location>
        <position position="191"/>
    </location>
</feature>
<feature type="binding site" evidence="13">
    <location>
        <begin position="10"/>
        <end position="15"/>
    </location>
    <ligand>
        <name>NADP(+)</name>
        <dbReference type="ChEBI" id="CHEBI:58349"/>
    </ligand>
</feature>
<evidence type="ECO:0000256" key="11">
    <source>
        <dbReference type="PIRSR" id="PIRSR000109-1"/>
    </source>
</evidence>
<dbReference type="GO" id="GO:0009051">
    <property type="term" value="P:pentose-phosphate shunt, oxidative branch"/>
    <property type="evidence" value="ECO:0007669"/>
    <property type="project" value="UniProtKB-ARBA"/>
</dbReference>
<dbReference type="Gene3D" id="1.20.5.320">
    <property type="entry name" value="6-Phosphogluconate Dehydrogenase, domain 3"/>
    <property type="match status" value="1"/>
</dbReference>
<evidence type="ECO:0000256" key="13">
    <source>
        <dbReference type="PIRSR" id="PIRSR000109-3"/>
    </source>
</evidence>
<dbReference type="Gene3D" id="3.40.50.720">
    <property type="entry name" value="NAD(P)-binding Rossmann-like Domain"/>
    <property type="match status" value="1"/>
</dbReference>
<feature type="binding site" description="in other chain" evidence="12">
    <location>
        <position position="104"/>
    </location>
    <ligand>
        <name>substrate</name>
        <note>ligand shared between dimeric partners</note>
    </ligand>
</feature>
<dbReference type="GO" id="GO:0050661">
    <property type="term" value="F:NADP binding"/>
    <property type="evidence" value="ECO:0007669"/>
    <property type="project" value="InterPro"/>
</dbReference>
<dbReference type="PIRSF" id="PIRSF000109">
    <property type="entry name" value="6PGD"/>
    <property type="match status" value="1"/>
</dbReference>
<dbReference type="EMBL" id="JARKIF010000009">
    <property type="protein sequence ID" value="KAJ7630686.1"/>
    <property type="molecule type" value="Genomic_DNA"/>
</dbReference>
<feature type="binding site" evidence="12">
    <location>
        <position position="451"/>
    </location>
    <ligand>
        <name>substrate</name>
        <note>ligand shared between dimeric partners</note>
    </ligand>
</feature>
<keyword evidence="6 10" id="KW-0560">Oxidoreductase</keyword>
<evidence type="ECO:0000256" key="10">
    <source>
        <dbReference type="PIRNR" id="PIRNR000109"/>
    </source>
</evidence>
<keyword evidence="8 10" id="KW-0570">Pentose shunt</keyword>
<comment type="caution">
    <text evidence="16">The sequence shown here is derived from an EMBL/GenBank/DDBJ whole genome shotgun (WGS) entry which is preliminary data.</text>
</comment>
<accession>A0AAD7FLF9</accession>
<organism evidence="16 17">
    <name type="scientific">Roridomyces roridus</name>
    <dbReference type="NCBI Taxonomy" id="1738132"/>
    <lineage>
        <taxon>Eukaryota</taxon>
        <taxon>Fungi</taxon>
        <taxon>Dikarya</taxon>
        <taxon>Basidiomycota</taxon>
        <taxon>Agaricomycotina</taxon>
        <taxon>Agaricomycetes</taxon>
        <taxon>Agaricomycetidae</taxon>
        <taxon>Agaricales</taxon>
        <taxon>Marasmiineae</taxon>
        <taxon>Mycenaceae</taxon>
        <taxon>Roridomyces</taxon>
    </lineage>
</organism>
<feature type="binding site" evidence="13">
    <location>
        <begin position="75"/>
        <end position="77"/>
    </location>
    <ligand>
        <name>NADP(+)</name>
        <dbReference type="ChEBI" id="CHEBI:58349"/>
    </ligand>
</feature>
<evidence type="ECO:0000256" key="3">
    <source>
        <dbReference type="ARBA" id="ARBA00008419"/>
    </source>
</evidence>
<keyword evidence="5 10" id="KW-0521">NADP</keyword>
<dbReference type="Pfam" id="PF00393">
    <property type="entry name" value="6PGD"/>
    <property type="match status" value="1"/>
</dbReference>
<dbReference type="InterPro" id="IPR006115">
    <property type="entry name" value="6PGDH_NADP-bd"/>
</dbReference>
<dbReference type="SUPFAM" id="SSF51735">
    <property type="entry name" value="NAD(P)-binding Rossmann-fold domains"/>
    <property type="match status" value="1"/>
</dbReference>
<comment type="function">
    <text evidence="1 10">Catalyzes the oxidative decarboxylation of 6-phosphogluconate to ribulose 5-phosphate and CO(2), with concomitant reduction of NADP to NADPH.</text>
</comment>
<dbReference type="InterPro" id="IPR013328">
    <property type="entry name" value="6PGD_dom2"/>
</dbReference>
<dbReference type="SMART" id="SM01350">
    <property type="entry name" value="6PGD"/>
    <property type="match status" value="1"/>
</dbReference>
<evidence type="ECO:0000256" key="4">
    <source>
        <dbReference type="ARBA" id="ARBA00011738"/>
    </source>
</evidence>
<dbReference type="InterPro" id="IPR006113">
    <property type="entry name" value="6PGDH_Gnd/GntZ"/>
</dbReference>
<comment type="similarity">
    <text evidence="3 10 14">Belongs to the 6-phosphogluconate dehydrogenase family.</text>
</comment>
<feature type="binding site" description="in other chain" evidence="12">
    <location>
        <begin position="130"/>
        <end position="132"/>
    </location>
    <ligand>
        <name>substrate</name>
        <note>ligand shared between dimeric partners</note>
    </ligand>
</feature>
<evidence type="ECO:0000256" key="1">
    <source>
        <dbReference type="ARBA" id="ARBA00002526"/>
    </source>
</evidence>
<evidence type="ECO:0000256" key="12">
    <source>
        <dbReference type="PIRSR" id="PIRSR000109-2"/>
    </source>
</evidence>
<dbReference type="EC" id="1.1.1.44" evidence="10 14"/>
<evidence type="ECO:0000256" key="2">
    <source>
        <dbReference type="ARBA" id="ARBA00004874"/>
    </source>
</evidence>
<dbReference type="FunFam" id="1.10.1040.10:FF:000002">
    <property type="entry name" value="6-phosphogluconate dehydrogenase, decarboxylating"/>
    <property type="match status" value="1"/>
</dbReference>
<comment type="pathway">
    <text evidence="2 10 14">Carbohydrate degradation; pentose phosphate pathway; D-ribulose 5-phosphate from D-glucose 6-phosphate (oxidative stage): step 3/3.</text>
</comment>
<keyword evidence="17" id="KW-1185">Reference proteome</keyword>